<dbReference type="PIRSF" id="PIRSF019169">
    <property type="entry name" value="PilM"/>
    <property type="match status" value="1"/>
</dbReference>
<proteinExistence type="predicted"/>
<dbReference type="Gene3D" id="3.30.420.40">
    <property type="match status" value="2"/>
</dbReference>
<dbReference type="EMBL" id="JBBPCO010000005">
    <property type="protein sequence ID" value="MEK8089464.1"/>
    <property type="molecule type" value="Genomic_DNA"/>
</dbReference>
<dbReference type="Proteomes" id="UP001446205">
    <property type="component" value="Unassembled WGS sequence"/>
</dbReference>
<dbReference type="NCBIfam" id="TIGR01175">
    <property type="entry name" value="pilM"/>
    <property type="match status" value="1"/>
</dbReference>
<organism evidence="1 2">
    <name type="scientific">Thermithiobacillus plumbiphilus</name>
    <dbReference type="NCBI Taxonomy" id="1729899"/>
    <lineage>
        <taxon>Bacteria</taxon>
        <taxon>Pseudomonadati</taxon>
        <taxon>Pseudomonadota</taxon>
        <taxon>Acidithiobacillia</taxon>
        <taxon>Acidithiobacillales</taxon>
        <taxon>Thermithiobacillaceae</taxon>
        <taxon>Thermithiobacillus</taxon>
    </lineage>
</organism>
<accession>A0ABU9D7G4</accession>
<dbReference type="InterPro" id="IPR043129">
    <property type="entry name" value="ATPase_NBD"/>
</dbReference>
<dbReference type="SUPFAM" id="SSF53067">
    <property type="entry name" value="Actin-like ATPase domain"/>
    <property type="match status" value="2"/>
</dbReference>
<dbReference type="InterPro" id="IPR050696">
    <property type="entry name" value="FtsA/MreB"/>
</dbReference>
<dbReference type="InterPro" id="IPR005883">
    <property type="entry name" value="PilM"/>
</dbReference>
<keyword evidence="2" id="KW-1185">Reference proteome</keyword>
<comment type="caution">
    <text evidence="1">The sequence shown here is derived from an EMBL/GenBank/DDBJ whole genome shotgun (WGS) entry which is preliminary data.</text>
</comment>
<dbReference type="PANTHER" id="PTHR32432:SF3">
    <property type="entry name" value="ETHANOLAMINE UTILIZATION PROTEIN EUTJ"/>
    <property type="match status" value="1"/>
</dbReference>
<dbReference type="Gene3D" id="3.30.1490.300">
    <property type="match status" value="1"/>
</dbReference>
<dbReference type="CDD" id="cd24049">
    <property type="entry name" value="ASKHA_NBD_PilM"/>
    <property type="match status" value="1"/>
</dbReference>
<dbReference type="RefSeq" id="WP_341370520.1">
    <property type="nucleotide sequence ID" value="NZ_JBBPCO010000005.1"/>
</dbReference>
<gene>
    <name evidence="1" type="primary">pilM</name>
    <name evidence="1" type="ORF">WOB96_06750</name>
</gene>
<protein>
    <submittedName>
        <fullName evidence="1">Type IV pilus assembly protein PilM</fullName>
    </submittedName>
</protein>
<name>A0ABU9D7G4_9PROT</name>
<evidence type="ECO:0000313" key="2">
    <source>
        <dbReference type="Proteomes" id="UP001446205"/>
    </source>
</evidence>
<dbReference type="Pfam" id="PF11104">
    <property type="entry name" value="PilM_2"/>
    <property type="match status" value="1"/>
</dbReference>
<evidence type="ECO:0000313" key="1">
    <source>
        <dbReference type="EMBL" id="MEK8089464.1"/>
    </source>
</evidence>
<sequence length="351" mass="38073">MFAFAPPPVVGLDISSSSVKLVELSRQKNRYRVERFGIEPLHQSELKTGALPDMKTIALAVSTLHKRSQSRSRLAITALSSADAIIKIITLPAGMSEEDLEVQLQLEGGQYIPFSMDAVSFDFAVLGPDETRSGYDQILLVASKREAVEDRVAALALANLDTKVVDVEPFALLAVHEYLATQPGSPAPGQTVALIDIGASTTKVHVFQQGQPVYNRDHGFGGDRLTEDIMRRYGLDHADAGRMKRRGGLPADYEREVLYPFVNNLALDILRSLEFFQSSMPSIHIDKAVLFGGCALTPGLLEALRNRSPLRVSIADPFAGMDLAPGVDANLLRAESASLGLACGLAMRRFA</sequence>
<dbReference type="PANTHER" id="PTHR32432">
    <property type="entry name" value="CELL DIVISION PROTEIN FTSA-RELATED"/>
    <property type="match status" value="1"/>
</dbReference>
<reference evidence="1 2" key="1">
    <citation type="submission" date="2024-04" db="EMBL/GenBank/DDBJ databases">
        <authorList>
            <person name="Abashina T."/>
            <person name="Shaikin A."/>
        </authorList>
    </citation>
    <scope>NUCLEOTIDE SEQUENCE [LARGE SCALE GENOMIC DNA]</scope>
    <source>
        <strain evidence="1 2">AAFK</strain>
    </source>
</reference>